<dbReference type="EMBL" id="SLWM01000008">
    <property type="protein sequence ID" value="TCO21062.1"/>
    <property type="molecule type" value="Genomic_DNA"/>
</dbReference>
<reference evidence="3 4" key="1">
    <citation type="journal article" date="2015" name="Stand. Genomic Sci.">
        <title>Genomic Encyclopedia of Bacterial and Archaeal Type Strains, Phase III: the genomes of soil and plant-associated and newly described type strains.</title>
        <authorList>
            <person name="Whitman W.B."/>
            <person name="Woyke T."/>
            <person name="Klenk H.P."/>
            <person name="Zhou Y."/>
            <person name="Lilburn T.G."/>
            <person name="Beck B.J."/>
            <person name="De Vos P."/>
            <person name="Vandamme P."/>
            <person name="Eisen J.A."/>
            <person name="Garrity G."/>
            <person name="Hugenholtz P."/>
            <person name="Kyrpides N.C."/>
        </authorList>
    </citation>
    <scope>NUCLEOTIDE SEQUENCE [LARGE SCALE GENOMIC DNA]</scope>
    <source>
        <strain evidence="3 4">VKM Ac-2538</strain>
    </source>
</reference>
<comment type="caution">
    <text evidence="3">The sequence shown here is derived from an EMBL/GenBank/DDBJ whole genome shotgun (WGS) entry which is preliminary data.</text>
</comment>
<feature type="region of interest" description="Disordered" evidence="1">
    <location>
        <begin position="25"/>
        <end position="66"/>
    </location>
</feature>
<feature type="compositionally biased region" description="Pro residues" evidence="1">
    <location>
        <begin position="42"/>
        <end position="52"/>
    </location>
</feature>
<sequence>MVNKRSLFSSALAAGLALVLVACSGDSDDAGSPAPSTSTSSTPPPSSTPAPSTPASTPSAPVAKPRTAAELTKALLALADLPPGFQIEPNEEDDGTRLTSKDPKCASLVRLFNAKTAPGSKTEVMRVFSGGQEGPFIQESLDAMGTPAAATTLLATTRKAIESCRKASITIPGAGTSPVSVTEVAPPKAGTSPVAARFAAASGPLEGFEITFVFAGLGDVVLSMAFDSSADIEEPTSDAAAKATKVLGTAKTGT</sequence>
<feature type="chain" id="PRO_5047114404" description="PknH-like protein" evidence="2">
    <location>
        <begin position="25"/>
        <end position="254"/>
    </location>
</feature>
<evidence type="ECO:0000256" key="2">
    <source>
        <dbReference type="SAM" id="SignalP"/>
    </source>
</evidence>
<dbReference type="Proteomes" id="UP000295818">
    <property type="component" value="Unassembled WGS sequence"/>
</dbReference>
<keyword evidence="2" id="KW-0732">Signal</keyword>
<feature type="compositionally biased region" description="Low complexity" evidence="1">
    <location>
        <begin position="32"/>
        <end position="41"/>
    </location>
</feature>
<protein>
    <recommendedName>
        <fullName evidence="5">PknH-like protein</fullName>
    </recommendedName>
</protein>
<evidence type="ECO:0000313" key="4">
    <source>
        <dbReference type="Proteomes" id="UP000295818"/>
    </source>
</evidence>
<organism evidence="3 4">
    <name type="scientific">Kribbella orskensis</name>
    <dbReference type="NCBI Taxonomy" id="2512216"/>
    <lineage>
        <taxon>Bacteria</taxon>
        <taxon>Bacillati</taxon>
        <taxon>Actinomycetota</taxon>
        <taxon>Actinomycetes</taxon>
        <taxon>Propionibacteriales</taxon>
        <taxon>Kribbellaceae</taxon>
        <taxon>Kribbella</taxon>
    </lineage>
</organism>
<evidence type="ECO:0008006" key="5">
    <source>
        <dbReference type="Google" id="ProtNLM"/>
    </source>
</evidence>
<evidence type="ECO:0000256" key="1">
    <source>
        <dbReference type="SAM" id="MobiDB-lite"/>
    </source>
</evidence>
<feature type="signal peptide" evidence="2">
    <location>
        <begin position="1"/>
        <end position="24"/>
    </location>
</feature>
<accession>A0ABY2BIC9</accession>
<keyword evidence="4" id="KW-1185">Reference proteome</keyword>
<gene>
    <name evidence="3" type="ORF">EV644_108276</name>
</gene>
<evidence type="ECO:0000313" key="3">
    <source>
        <dbReference type="EMBL" id="TCO21062.1"/>
    </source>
</evidence>
<proteinExistence type="predicted"/>
<name>A0ABY2BIC9_9ACTN</name>
<dbReference type="PROSITE" id="PS51257">
    <property type="entry name" value="PROKAR_LIPOPROTEIN"/>
    <property type="match status" value="1"/>
</dbReference>